<dbReference type="GO" id="GO:0003700">
    <property type="term" value="F:DNA-binding transcription factor activity"/>
    <property type="evidence" value="ECO:0007669"/>
    <property type="project" value="TreeGrafter"/>
</dbReference>
<dbReference type="InterPro" id="IPR001647">
    <property type="entry name" value="HTH_TetR"/>
</dbReference>
<dbReference type="RefSeq" id="WP_094478639.1">
    <property type="nucleotide sequence ID" value="NZ_NOZR01000006.1"/>
</dbReference>
<dbReference type="InterPro" id="IPR050109">
    <property type="entry name" value="HTH-type_TetR-like_transc_reg"/>
</dbReference>
<dbReference type="PANTHER" id="PTHR30055:SF153">
    <property type="entry name" value="HTH-TYPE TRANSCRIPTIONAL REPRESSOR RV3405C"/>
    <property type="match status" value="1"/>
</dbReference>
<dbReference type="PROSITE" id="PS50977">
    <property type="entry name" value="HTH_TETR_2"/>
    <property type="match status" value="1"/>
</dbReference>
<reference evidence="4 5" key="1">
    <citation type="submission" date="2017-07" db="EMBL/GenBank/DDBJ databases">
        <title>The new phylogeny of genus Mycobacterium.</title>
        <authorList>
            <person name="Tortoli E."/>
            <person name="Trovato A."/>
            <person name="Cirillo D.M."/>
        </authorList>
    </citation>
    <scope>NUCLEOTIDE SEQUENCE [LARGE SCALE GENOMIC DNA]</scope>
    <source>
        <strain evidence="4 5">ATCC 33027</strain>
    </source>
</reference>
<feature type="DNA-binding region" description="H-T-H motif" evidence="2">
    <location>
        <begin position="44"/>
        <end position="63"/>
    </location>
</feature>
<dbReference type="PRINTS" id="PR00455">
    <property type="entry name" value="HTHTETR"/>
</dbReference>
<keyword evidence="5" id="KW-1185">Reference proteome</keyword>
<evidence type="ECO:0000313" key="5">
    <source>
        <dbReference type="Proteomes" id="UP000216063"/>
    </source>
</evidence>
<keyword evidence="1 2" id="KW-0238">DNA-binding</keyword>
<dbReference type="AlphaFoldDB" id="A0A255DLL7"/>
<dbReference type="PANTHER" id="PTHR30055">
    <property type="entry name" value="HTH-TYPE TRANSCRIPTIONAL REGULATOR RUTR"/>
    <property type="match status" value="1"/>
</dbReference>
<dbReference type="EMBL" id="NOZR01000006">
    <property type="protein sequence ID" value="OYN80288.1"/>
    <property type="molecule type" value="Genomic_DNA"/>
</dbReference>
<evidence type="ECO:0000313" key="4">
    <source>
        <dbReference type="EMBL" id="OYN80288.1"/>
    </source>
</evidence>
<accession>A0A255DLL7</accession>
<protein>
    <submittedName>
        <fullName evidence="4">TetR family transcriptional regulator</fullName>
    </submittedName>
</protein>
<sequence length="210" mass="22315">MTTPRGSELGHSGSLPPAGRDEVVAATLVAAADLFAERGPAATSIRDVASRAGINHGLIHRHLGSKDALVASVLDYLGQHLADLLAKQAPAEVVEAAIDRQLRVVARTILDGYPIGELQSRFPNVEQLLDFTRSYFDDDVDARLAAAHAIALPLSWRLFGAFLRAATGLKDLTEQQLDDSIQRTVDRIATGGDPARPITGVQLLGTGDVP</sequence>
<evidence type="ECO:0000256" key="2">
    <source>
        <dbReference type="PROSITE-ProRule" id="PRU00335"/>
    </source>
</evidence>
<dbReference type="Pfam" id="PF00440">
    <property type="entry name" value="TetR_N"/>
    <property type="match status" value="1"/>
</dbReference>
<proteinExistence type="predicted"/>
<dbReference type="Proteomes" id="UP000216063">
    <property type="component" value="Unassembled WGS sequence"/>
</dbReference>
<organism evidence="4 5">
    <name type="scientific">Mycolicibacterium sphagni</name>
    <dbReference type="NCBI Taxonomy" id="1786"/>
    <lineage>
        <taxon>Bacteria</taxon>
        <taxon>Bacillati</taxon>
        <taxon>Actinomycetota</taxon>
        <taxon>Actinomycetes</taxon>
        <taxon>Mycobacteriales</taxon>
        <taxon>Mycobacteriaceae</taxon>
        <taxon>Mycolicibacterium</taxon>
    </lineage>
</organism>
<evidence type="ECO:0000256" key="1">
    <source>
        <dbReference type="ARBA" id="ARBA00023125"/>
    </source>
</evidence>
<comment type="caution">
    <text evidence="4">The sequence shown here is derived from an EMBL/GenBank/DDBJ whole genome shotgun (WGS) entry which is preliminary data.</text>
</comment>
<dbReference type="Gene3D" id="1.10.357.10">
    <property type="entry name" value="Tetracycline Repressor, domain 2"/>
    <property type="match status" value="1"/>
</dbReference>
<feature type="domain" description="HTH tetR-type" evidence="3">
    <location>
        <begin position="21"/>
        <end position="81"/>
    </location>
</feature>
<dbReference type="InterPro" id="IPR009057">
    <property type="entry name" value="Homeodomain-like_sf"/>
</dbReference>
<evidence type="ECO:0000259" key="3">
    <source>
        <dbReference type="PROSITE" id="PS50977"/>
    </source>
</evidence>
<dbReference type="OrthoDB" id="3210235at2"/>
<gene>
    <name evidence="4" type="ORF">CG716_09050</name>
</gene>
<dbReference type="GO" id="GO:0000976">
    <property type="term" value="F:transcription cis-regulatory region binding"/>
    <property type="evidence" value="ECO:0007669"/>
    <property type="project" value="TreeGrafter"/>
</dbReference>
<name>A0A255DLL7_9MYCO</name>
<dbReference type="SUPFAM" id="SSF46689">
    <property type="entry name" value="Homeodomain-like"/>
    <property type="match status" value="1"/>
</dbReference>